<dbReference type="SUPFAM" id="SSF55729">
    <property type="entry name" value="Acyl-CoA N-acyltransferases (Nat)"/>
    <property type="match status" value="1"/>
</dbReference>
<dbReference type="PROSITE" id="PS51186">
    <property type="entry name" value="GNAT"/>
    <property type="match status" value="1"/>
</dbReference>
<dbReference type="OrthoDB" id="10039976at2759"/>
<comment type="pathway">
    <text evidence="1">Nucleotide-sugar biosynthesis; UDP-N-acetyl-alpha-D-glucosamine biosynthesis; N-acetyl-alpha-D-glucosamine 1-phosphate from alpha-D-glucosamine 6-phosphate (route I): step 1/2.</text>
</comment>
<dbReference type="InterPro" id="IPR000182">
    <property type="entry name" value="GNAT_dom"/>
</dbReference>
<name>A0A6A6Q3S1_9PEZI</name>
<dbReference type="Gene3D" id="3.40.630.30">
    <property type="match status" value="1"/>
</dbReference>
<dbReference type="PANTHER" id="PTHR13355">
    <property type="entry name" value="GLUCOSAMINE 6-PHOSPHATE N-ACETYLTRANSFERASE"/>
    <property type="match status" value="1"/>
</dbReference>
<evidence type="ECO:0000313" key="4">
    <source>
        <dbReference type="Proteomes" id="UP000799767"/>
    </source>
</evidence>
<dbReference type="GeneID" id="54473718"/>
<proteinExistence type="inferred from homology"/>
<dbReference type="GO" id="GO:0006048">
    <property type="term" value="P:UDP-N-acetylglucosamine biosynthetic process"/>
    <property type="evidence" value="ECO:0007669"/>
    <property type="project" value="UniProtKB-UniRule"/>
</dbReference>
<accession>A0A6A6Q3S1</accession>
<reference evidence="3" key="1">
    <citation type="journal article" date="2020" name="Stud. Mycol.">
        <title>101 Dothideomycetes genomes: a test case for predicting lifestyles and emergence of pathogens.</title>
        <authorList>
            <person name="Haridas S."/>
            <person name="Albert R."/>
            <person name="Binder M."/>
            <person name="Bloem J."/>
            <person name="Labutti K."/>
            <person name="Salamov A."/>
            <person name="Andreopoulos B."/>
            <person name="Baker S."/>
            <person name="Barry K."/>
            <person name="Bills G."/>
            <person name="Bluhm B."/>
            <person name="Cannon C."/>
            <person name="Castanera R."/>
            <person name="Culley D."/>
            <person name="Daum C."/>
            <person name="Ezra D."/>
            <person name="Gonzalez J."/>
            <person name="Henrissat B."/>
            <person name="Kuo A."/>
            <person name="Liang C."/>
            <person name="Lipzen A."/>
            <person name="Lutzoni F."/>
            <person name="Magnuson J."/>
            <person name="Mondo S."/>
            <person name="Nolan M."/>
            <person name="Ohm R."/>
            <person name="Pangilinan J."/>
            <person name="Park H.-J."/>
            <person name="Ramirez L."/>
            <person name="Alfaro M."/>
            <person name="Sun H."/>
            <person name="Tritt A."/>
            <person name="Yoshinaga Y."/>
            <person name="Zwiers L.-H."/>
            <person name="Turgeon B."/>
            <person name="Goodwin S."/>
            <person name="Spatafora J."/>
            <person name="Crous P."/>
            <person name="Grigoriev I."/>
        </authorList>
    </citation>
    <scope>NUCLEOTIDE SEQUENCE</scope>
    <source>
        <strain evidence="3">CBS 113389</strain>
    </source>
</reference>
<comment type="catalytic activity">
    <reaction evidence="1">
        <text>D-glucosamine 6-phosphate + acetyl-CoA = N-acetyl-D-glucosamine 6-phosphate + CoA + H(+)</text>
        <dbReference type="Rhea" id="RHEA:10292"/>
        <dbReference type="ChEBI" id="CHEBI:15378"/>
        <dbReference type="ChEBI" id="CHEBI:57287"/>
        <dbReference type="ChEBI" id="CHEBI:57288"/>
        <dbReference type="ChEBI" id="CHEBI:57513"/>
        <dbReference type="ChEBI" id="CHEBI:58725"/>
        <dbReference type="EC" id="2.3.1.4"/>
    </reaction>
</comment>
<dbReference type="InterPro" id="IPR016181">
    <property type="entry name" value="Acyl_CoA_acyltransferase"/>
</dbReference>
<dbReference type="PANTHER" id="PTHR13355:SF11">
    <property type="entry name" value="GLUCOSAMINE 6-PHOSPHATE N-ACETYLTRANSFERASE"/>
    <property type="match status" value="1"/>
</dbReference>
<dbReference type="EMBL" id="MU001632">
    <property type="protein sequence ID" value="KAF2486606.1"/>
    <property type="molecule type" value="Genomic_DNA"/>
</dbReference>
<protein>
    <recommendedName>
        <fullName evidence="1">Glucosamine 6-phosphate N-acetyltransferase</fullName>
        <ecNumber evidence="1">2.3.1.4</ecNumber>
    </recommendedName>
</protein>
<dbReference type="Proteomes" id="UP000799767">
    <property type="component" value="Unassembled WGS sequence"/>
</dbReference>
<evidence type="ECO:0000259" key="2">
    <source>
        <dbReference type="PROSITE" id="PS51186"/>
    </source>
</evidence>
<feature type="domain" description="N-acetyltransferase" evidence="2">
    <location>
        <begin position="24"/>
        <end position="173"/>
    </location>
</feature>
<dbReference type="UniPathway" id="UPA00113">
    <property type="reaction ID" value="UER00529"/>
</dbReference>
<evidence type="ECO:0000256" key="1">
    <source>
        <dbReference type="RuleBase" id="RU365086"/>
    </source>
</evidence>
<keyword evidence="1" id="KW-0012">Acyltransferase</keyword>
<organism evidence="3 4">
    <name type="scientific">Neohortaea acidophila</name>
    <dbReference type="NCBI Taxonomy" id="245834"/>
    <lineage>
        <taxon>Eukaryota</taxon>
        <taxon>Fungi</taxon>
        <taxon>Dikarya</taxon>
        <taxon>Ascomycota</taxon>
        <taxon>Pezizomycotina</taxon>
        <taxon>Dothideomycetes</taxon>
        <taxon>Dothideomycetidae</taxon>
        <taxon>Mycosphaerellales</taxon>
        <taxon>Teratosphaeriaceae</taxon>
        <taxon>Neohortaea</taxon>
    </lineage>
</organism>
<keyword evidence="1 3" id="KW-0808">Transferase</keyword>
<comment type="similarity">
    <text evidence="1">Belongs to the acetyltransferase family. GNA1 subfamily.</text>
</comment>
<dbReference type="RefSeq" id="XP_033593175.1">
    <property type="nucleotide sequence ID" value="XM_033732716.1"/>
</dbReference>
<dbReference type="AlphaFoldDB" id="A0A6A6Q3S1"/>
<keyword evidence="4" id="KW-1185">Reference proteome</keyword>
<dbReference type="EC" id="2.3.1.4" evidence="1"/>
<sequence>MASSGLFSPRLIDKSVSESFPPSYSVRPLSRDDYNKGFFECLHSLTWTGDVSNDRFVEQFDWMAGKDIFYVVVIEHDDKVIGTGVIMVGRKYIWDLARQGHIEDVSISDAHQGKGLGKLLLKTLASIGHNVGCGKIILNCSEEKKGFYENCGYEHNGLQMSLNLPGFTEEPPQ</sequence>
<evidence type="ECO:0000313" key="3">
    <source>
        <dbReference type="EMBL" id="KAF2486606.1"/>
    </source>
</evidence>
<dbReference type="Pfam" id="PF00583">
    <property type="entry name" value="Acetyltransf_1"/>
    <property type="match status" value="1"/>
</dbReference>
<dbReference type="InterPro" id="IPR039143">
    <property type="entry name" value="GNPNAT1-like"/>
</dbReference>
<gene>
    <name evidence="3" type="ORF">BDY17DRAFT_291772</name>
</gene>
<dbReference type="GO" id="GO:0004343">
    <property type="term" value="F:glucosamine 6-phosphate N-acetyltransferase activity"/>
    <property type="evidence" value="ECO:0007669"/>
    <property type="project" value="UniProtKB-UniRule"/>
</dbReference>